<dbReference type="Gene3D" id="3.10.10.10">
    <property type="entry name" value="HIV Type 1 Reverse Transcriptase, subunit A, domain 1"/>
    <property type="match status" value="1"/>
</dbReference>
<evidence type="ECO:0000259" key="2">
    <source>
        <dbReference type="Pfam" id="PF17919"/>
    </source>
</evidence>
<dbReference type="GO" id="GO:0003824">
    <property type="term" value="F:catalytic activity"/>
    <property type="evidence" value="ECO:0007669"/>
    <property type="project" value="UniProtKB-KW"/>
</dbReference>
<accession>A0A438DE08</accession>
<keyword evidence="1" id="KW-0511">Multifunctional enzyme</keyword>
<evidence type="ECO:0000259" key="3">
    <source>
        <dbReference type="Pfam" id="PF17921"/>
    </source>
</evidence>
<evidence type="ECO:0000256" key="1">
    <source>
        <dbReference type="ARBA" id="ARBA00023268"/>
    </source>
</evidence>
<evidence type="ECO:0000313" key="4">
    <source>
        <dbReference type="EMBL" id="RVW33713.1"/>
    </source>
</evidence>
<dbReference type="PANTHER" id="PTHR37984:SF5">
    <property type="entry name" value="PROTEIN NYNRIN-LIKE"/>
    <property type="match status" value="1"/>
</dbReference>
<name>A0A438DE08_VITVI</name>
<organism evidence="4 5">
    <name type="scientific">Vitis vinifera</name>
    <name type="common">Grape</name>
    <dbReference type="NCBI Taxonomy" id="29760"/>
    <lineage>
        <taxon>Eukaryota</taxon>
        <taxon>Viridiplantae</taxon>
        <taxon>Streptophyta</taxon>
        <taxon>Embryophyta</taxon>
        <taxon>Tracheophyta</taxon>
        <taxon>Spermatophyta</taxon>
        <taxon>Magnoliopsida</taxon>
        <taxon>eudicotyledons</taxon>
        <taxon>Gunneridae</taxon>
        <taxon>Pentapetalae</taxon>
        <taxon>rosids</taxon>
        <taxon>Vitales</taxon>
        <taxon>Vitaceae</taxon>
        <taxon>Viteae</taxon>
        <taxon>Vitis</taxon>
    </lineage>
</organism>
<dbReference type="Pfam" id="PF17919">
    <property type="entry name" value="RT_RNaseH_2"/>
    <property type="match status" value="1"/>
</dbReference>
<protein>
    <recommendedName>
        <fullName evidence="6">Integrase zinc-binding domain-containing protein</fullName>
    </recommendedName>
</protein>
<comment type="caution">
    <text evidence="4">The sequence shown here is derived from an EMBL/GenBank/DDBJ whole genome shotgun (WGS) entry which is preliminary data.</text>
</comment>
<evidence type="ECO:0000313" key="5">
    <source>
        <dbReference type="Proteomes" id="UP000288805"/>
    </source>
</evidence>
<dbReference type="SUPFAM" id="SSF56672">
    <property type="entry name" value="DNA/RNA polymerases"/>
    <property type="match status" value="1"/>
</dbReference>
<feature type="domain" description="Reverse transcriptase/retrotransposon-derived protein RNase H-like" evidence="2">
    <location>
        <begin position="119"/>
        <end position="168"/>
    </location>
</feature>
<reference evidence="4 5" key="1">
    <citation type="journal article" date="2018" name="PLoS Genet.">
        <title>Population sequencing reveals clonal diversity and ancestral inbreeding in the grapevine cultivar Chardonnay.</title>
        <authorList>
            <person name="Roach M.J."/>
            <person name="Johnson D.L."/>
            <person name="Bohlmann J."/>
            <person name="van Vuuren H.J."/>
            <person name="Jones S.J."/>
            <person name="Pretorius I.S."/>
            <person name="Schmidt S.A."/>
            <person name="Borneman A.R."/>
        </authorList>
    </citation>
    <scope>NUCLEOTIDE SEQUENCE [LARGE SCALE GENOMIC DNA]</scope>
    <source>
        <strain evidence="5">cv. Chardonnay</strain>
        <tissue evidence="4">Leaf</tissue>
    </source>
</reference>
<dbReference type="EMBL" id="QGNW01001666">
    <property type="protein sequence ID" value="RVW33713.1"/>
    <property type="molecule type" value="Genomic_DNA"/>
</dbReference>
<evidence type="ECO:0008006" key="6">
    <source>
        <dbReference type="Google" id="ProtNLM"/>
    </source>
</evidence>
<dbReference type="InterPro" id="IPR041577">
    <property type="entry name" value="RT_RNaseH_2"/>
</dbReference>
<feature type="domain" description="Integrase zinc-binding" evidence="3">
    <location>
        <begin position="173"/>
        <end position="229"/>
    </location>
</feature>
<proteinExistence type="predicted"/>
<sequence length="245" mass="27857">MNPCTIPTLLVLKKDGSWRMCIDSRAINKITINGYHQFKTREGDEWKMAFKTGKGLYEWLMMPFELSNAPRPYGAYSLIFLSYVVSGARIKMDPSKVKAIESWLVPKTIHDVRSFHGMEADESFDLVKRKITTVPVLINLDFHKVFEVDCDASNVGIGVVINQEGVNNRVPKCSLREAIIREAHGGGLAGHFDQDKTLIMVQENFYWPKLMQDIQKIVEGCVACHKAKMHWSNTRLYTPPIPTTP</sequence>
<gene>
    <name evidence="4" type="ORF">CK203_115485</name>
</gene>
<dbReference type="Gene3D" id="1.10.340.70">
    <property type="match status" value="1"/>
</dbReference>
<dbReference type="InterPro" id="IPR050951">
    <property type="entry name" value="Retrovirus_Pol_polyprotein"/>
</dbReference>
<dbReference type="InterPro" id="IPR043502">
    <property type="entry name" value="DNA/RNA_pol_sf"/>
</dbReference>
<dbReference type="PANTHER" id="PTHR37984">
    <property type="entry name" value="PROTEIN CBG26694"/>
    <property type="match status" value="1"/>
</dbReference>
<dbReference type="Proteomes" id="UP000288805">
    <property type="component" value="Unassembled WGS sequence"/>
</dbReference>
<dbReference type="InterPro" id="IPR041588">
    <property type="entry name" value="Integrase_H2C2"/>
</dbReference>
<dbReference type="Pfam" id="PF17921">
    <property type="entry name" value="Integrase_H2C2"/>
    <property type="match status" value="1"/>
</dbReference>
<dbReference type="AlphaFoldDB" id="A0A438DE08"/>